<reference evidence="5" key="1">
    <citation type="submission" date="2023-03" db="EMBL/GenBank/DDBJ databases">
        <authorList>
            <person name="Steffen K."/>
            <person name="Cardenas P."/>
        </authorList>
    </citation>
    <scope>NUCLEOTIDE SEQUENCE</scope>
</reference>
<evidence type="ECO:0000256" key="1">
    <source>
        <dbReference type="ARBA" id="ARBA00022598"/>
    </source>
</evidence>
<dbReference type="PANTHER" id="PTHR43024">
    <property type="entry name" value="UDP-N-ACETYLMURAMOYL-TRIPEPTIDE--D-ALANYL-D-ALANINE LIGASE"/>
    <property type="match status" value="1"/>
</dbReference>
<comment type="caution">
    <text evidence="5">The sequence shown here is derived from an EMBL/GenBank/DDBJ whole genome shotgun (WGS) entry which is preliminary data.</text>
</comment>
<accession>A0AA35SLY3</accession>
<dbReference type="Gene3D" id="3.40.1190.10">
    <property type="entry name" value="Mur-like, catalytic domain"/>
    <property type="match status" value="1"/>
</dbReference>
<name>A0AA35SLY3_GEOBA</name>
<evidence type="ECO:0000259" key="4">
    <source>
        <dbReference type="Pfam" id="PF08245"/>
    </source>
</evidence>
<dbReference type="Proteomes" id="UP001174909">
    <property type="component" value="Unassembled WGS sequence"/>
</dbReference>
<dbReference type="Pfam" id="PF08245">
    <property type="entry name" value="Mur_ligase_M"/>
    <property type="match status" value="1"/>
</dbReference>
<feature type="domain" description="Mur ligase central" evidence="4">
    <location>
        <begin position="13"/>
        <end position="169"/>
    </location>
</feature>
<evidence type="ECO:0000256" key="2">
    <source>
        <dbReference type="ARBA" id="ARBA00022741"/>
    </source>
</evidence>
<dbReference type="GO" id="GO:0005524">
    <property type="term" value="F:ATP binding"/>
    <property type="evidence" value="ECO:0007669"/>
    <property type="project" value="UniProtKB-KW"/>
</dbReference>
<dbReference type="InterPro" id="IPR036565">
    <property type="entry name" value="Mur-like_cat_sf"/>
</dbReference>
<dbReference type="PANTHER" id="PTHR43024:SF1">
    <property type="entry name" value="UDP-N-ACETYLMURAMOYL-TRIPEPTIDE--D-ALANYL-D-ALANINE LIGASE"/>
    <property type="match status" value="1"/>
</dbReference>
<organism evidence="5 6">
    <name type="scientific">Geodia barretti</name>
    <name type="common">Barrett's horny sponge</name>
    <dbReference type="NCBI Taxonomy" id="519541"/>
    <lineage>
        <taxon>Eukaryota</taxon>
        <taxon>Metazoa</taxon>
        <taxon>Porifera</taxon>
        <taxon>Demospongiae</taxon>
        <taxon>Heteroscleromorpha</taxon>
        <taxon>Tetractinellida</taxon>
        <taxon>Astrophorina</taxon>
        <taxon>Geodiidae</taxon>
        <taxon>Geodia</taxon>
    </lineage>
</organism>
<dbReference type="InterPro" id="IPR013221">
    <property type="entry name" value="Mur_ligase_cen"/>
</dbReference>
<dbReference type="GO" id="GO:0016881">
    <property type="term" value="F:acid-amino acid ligase activity"/>
    <property type="evidence" value="ECO:0007669"/>
    <property type="project" value="InterPro"/>
</dbReference>
<sequence>MGSILRQGSRSLVSEASFNAEIGLPMSVLRMTGHERFAVFEVGISSVGEMERYAALARPEPAVITNIGSAHIGRLGSPRDIAREKGALLRSVAPAGRVYLREGEPAADLLLAGVRAKVVRFGSNSTIGYERSENLGLDGWSIHWEGLQFRFSLPGRHNLDNALAALTVATELACDPATVAAGIEAVRPAPGRLRVRRARCTVIDDGYNANPDRSGRLWPCWPTRGRRRGVGRHGSATRFRGRNPVIGPFVGWWCLGRCWSSGVTAPARMSICCDR</sequence>
<proteinExistence type="predicted"/>
<dbReference type="EMBL" id="CASHTH010002607">
    <property type="protein sequence ID" value="CAI8032525.1"/>
    <property type="molecule type" value="Genomic_DNA"/>
</dbReference>
<evidence type="ECO:0000313" key="6">
    <source>
        <dbReference type="Proteomes" id="UP001174909"/>
    </source>
</evidence>
<keyword evidence="1 5" id="KW-0436">Ligase</keyword>
<gene>
    <name evidence="5" type="ORF">GBAR_LOCUS18382</name>
</gene>
<evidence type="ECO:0000256" key="3">
    <source>
        <dbReference type="ARBA" id="ARBA00022840"/>
    </source>
</evidence>
<keyword evidence="6" id="KW-1185">Reference proteome</keyword>
<keyword evidence="3" id="KW-0067">ATP-binding</keyword>
<dbReference type="AlphaFoldDB" id="A0AA35SLY3"/>
<evidence type="ECO:0000313" key="5">
    <source>
        <dbReference type="EMBL" id="CAI8032525.1"/>
    </source>
</evidence>
<protein>
    <submittedName>
        <fullName evidence="5">UDP-N-acetylmuramoyl-tripeptide--D-alanyl-D-alani ne ligase</fullName>
    </submittedName>
</protein>
<keyword evidence="2" id="KW-0547">Nucleotide-binding</keyword>
<dbReference type="SUPFAM" id="SSF53623">
    <property type="entry name" value="MurD-like peptide ligases, catalytic domain"/>
    <property type="match status" value="1"/>
</dbReference>
<dbReference type="InterPro" id="IPR051046">
    <property type="entry name" value="MurCDEF_CellWall_CoF430Synth"/>
</dbReference>